<protein>
    <recommendedName>
        <fullName evidence="3">Methylenetetrahydrofolate reductase (NAD(P)H)</fullName>
    </recommendedName>
</protein>
<accession>A0A382LXF0</accession>
<proteinExistence type="predicted"/>
<dbReference type="GO" id="GO:0016491">
    <property type="term" value="F:oxidoreductase activity"/>
    <property type="evidence" value="ECO:0007669"/>
    <property type="project" value="UniProtKB-KW"/>
</dbReference>
<reference evidence="2" key="1">
    <citation type="submission" date="2018-05" db="EMBL/GenBank/DDBJ databases">
        <authorList>
            <person name="Lanie J.A."/>
            <person name="Ng W.-L."/>
            <person name="Kazmierczak K.M."/>
            <person name="Andrzejewski T.M."/>
            <person name="Davidsen T.M."/>
            <person name="Wayne K.J."/>
            <person name="Tettelin H."/>
            <person name="Glass J.I."/>
            <person name="Rusch D."/>
            <person name="Podicherti R."/>
            <person name="Tsui H.-C.T."/>
            <person name="Winkler M.E."/>
        </authorList>
    </citation>
    <scope>NUCLEOTIDE SEQUENCE</scope>
</reference>
<sequence>MSQYAIDTATTISITHLPKAYFSQVINAAIDINELAGEAKAMPHIAARNLGSEAGLHIALDRAKEAGIDKVLIIGGSEKRGRAFQGVNGVYSAITRYNFEMYCGVYPQKEAFNQRLFSTKYAMFSKGITQLCLNSKLLNKWENKTIAGVPTNCSIEGLLKYMRICGLTESFKHIVGNLVGIQYINKNGFNTSKFVSHLNHEQIHLYNFGKLDQTLRGLERYESSSE</sequence>
<dbReference type="Gene3D" id="3.20.20.220">
    <property type="match status" value="1"/>
</dbReference>
<name>A0A382LXF0_9ZZZZ</name>
<organism evidence="2">
    <name type="scientific">marine metagenome</name>
    <dbReference type="NCBI Taxonomy" id="408172"/>
    <lineage>
        <taxon>unclassified sequences</taxon>
        <taxon>metagenomes</taxon>
        <taxon>ecological metagenomes</taxon>
    </lineage>
</organism>
<gene>
    <name evidence="2" type="ORF">METZ01_LOCUS294057</name>
</gene>
<dbReference type="AlphaFoldDB" id="A0A382LXF0"/>
<evidence type="ECO:0000313" key="2">
    <source>
        <dbReference type="EMBL" id="SVC41203.1"/>
    </source>
</evidence>
<evidence type="ECO:0008006" key="3">
    <source>
        <dbReference type="Google" id="ProtNLM"/>
    </source>
</evidence>
<dbReference type="EMBL" id="UINC01089813">
    <property type="protein sequence ID" value="SVC41203.1"/>
    <property type="molecule type" value="Genomic_DNA"/>
</dbReference>
<dbReference type="InterPro" id="IPR029041">
    <property type="entry name" value="FAD-linked_oxidoreductase-like"/>
</dbReference>
<keyword evidence="1" id="KW-0560">Oxidoreductase</keyword>
<evidence type="ECO:0000256" key="1">
    <source>
        <dbReference type="ARBA" id="ARBA00023002"/>
    </source>
</evidence>
<dbReference type="SUPFAM" id="SSF51730">
    <property type="entry name" value="FAD-linked oxidoreductase"/>
    <property type="match status" value="1"/>
</dbReference>